<feature type="non-terminal residue" evidence="1">
    <location>
        <position position="1"/>
    </location>
</feature>
<comment type="caution">
    <text evidence="1">The sequence shown here is derived from an EMBL/GenBank/DDBJ whole genome shotgun (WGS) entry which is preliminary data.</text>
</comment>
<evidence type="ECO:0000313" key="1">
    <source>
        <dbReference type="EMBL" id="MDM5074735.1"/>
    </source>
</evidence>
<evidence type="ECO:0000313" key="2">
    <source>
        <dbReference type="Proteomes" id="UP001168107"/>
    </source>
</evidence>
<dbReference type="EMBL" id="JAOPLL010000053">
    <property type="protein sequence ID" value="MDM5074735.1"/>
    <property type="molecule type" value="Genomic_DNA"/>
</dbReference>
<gene>
    <name evidence="1" type="ORF">OB935_23360</name>
</gene>
<proteinExistence type="predicted"/>
<accession>A0ABT7Q5X7</accession>
<organism evidence="1 2">
    <name type="scientific">Aeromonas bestiarum</name>
    <dbReference type="NCBI Taxonomy" id="105751"/>
    <lineage>
        <taxon>Bacteria</taxon>
        <taxon>Pseudomonadati</taxon>
        <taxon>Pseudomonadota</taxon>
        <taxon>Gammaproteobacteria</taxon>
        <taxon>Aeromonadales</taxon>
        <taxon>Aeromonadaceae</taxon>
        <taxon>Aeromonas</taxon>
    </lineage>
</organism>
<reference evidence="1" key="1">
    <citation type="submission" date="2024-05" db="EMBL/GenBank/DDBJ databases">
        <title>WGS of Aeromonas isolates.</title>
        <authorList>
            <person name="Lee H."/>
        </authorList>
    </citation>
    <scope>NUCLEOTIDE SEQUENCE</scope>
    <source>
        <strain evidence="1">SU58-3</strain>
    </source>
</reference>
<dbReference type="Proteomes" id="UP001168107">
    <property type="component" value="Unassembled WGS sequence"/>
</dbReference>
<sequence>DWLLGQFDVKAKSPAGFWRCQVHFLHSSPTRVFVVENKAAVPHDHDCAIPCCYLTPEEAKRVHQDSWLTVVPDSEVTKD</sequence>
<protein>
    <submittedName>
        <fullName evidence="1">Uncharacterized protein</fullName>
    </submittedName>
</protein>
<keyword evidence="2" id="KW-1185">Reference proteome</keyword>
<name>A0ABT7Q5X7_9GAMM</name>